<sequence length="423" mass="46337">MFYNVPNILQLYVERSKTLPLTISFASDSNTDLTGRILRTMLNCRSRWRNITLDVSSKAVDGTISRSLTDIPLLESLGINISFLKFIRPTRVDITLFQNAPCLKTVSLFGASAFTHREAVHFHAALPGGGALPGWPFAALAPPAIVAPAPPPFAFGIAGPLVNPALTLPASIPAVPSPRDISPRLPLPWKQLSTLDIEFAAYGDFFPVLAQTPNVVTCHLKSEISTRTNPHDVITLPKLRSLRLSGTAVYVLQGLLAPGLKSLVIENTEQPGSGREERFILPFIQASSCALQHLSFQSIPMTEHVLGILRGMPTLSGLNLDLYLKHPRDSAQFGALISALTYVNLQEILLPKLKDLSLSVYSKSGLPTRALVDMVKSRRKVSVAMDEQNARLEHLYLIANCGWSPPFDELKEDRGLKTDLVLR</sequence>
<keyword evidence="2" id="KW-1185">Reference proteome</keyword>
<evidence type="ECO:0000313" key="2">
    <source>
        <dbReference type="Proteomes" id="UP001465976"/>
    </source>
</evidence>
<reference evidence="1 2" key="1">
    <citation type="submission" date="2024-02" db="EMBL/GenBank/DDBJ databases">
        <title>A draft genome for the cacao thread blight pathogen Marasmius crinis-equi.</title>
        <authorList>
            <person name="Cohen S.P."/>
            <person name="Baruah I.K."/>
            <person name="Amoako-Attah I."/>
            <person name="Bukari Y."/>
            <person name="Meinhardt L.W."/>
            <person name="Bailey B.A."/>
        </authorList>
    </citation>
    <scope>NUCLEOTIDE SEQUENCE [LARGE SCALE GENOMIC DNA]</scope>
    <source>
        <strain evidence="1 2">GH-76</strain>
    </source>
</reference>
<dbReference type="EMBL" id="JBAHYK010000194">
    <property type="protein sequence ID" value="KAL0576834.1"/>
    <property type="molecule type" value="Genomic_DNA"/>
</dbReference>
<evidence type="ECO:0008006" key="3">
    <source>
        <dbReference type="Google" id="ProtNLM"/>
    </source>
</evidence>
<organism evidence="1 2">
    <name type="scientific">Marasmius crinis-equi</name>
    <dbReference type="NCBI Taxonomy" id="585013"/>
    <lineage>
        <taxon>Eukaryota</taxon>
        <taxon>Fungi</taxon>
        <taxon>Dikarya</taxon>
        <taxon>Basidiomycota</taxon>
        <taxon>Agaricomycotina</taxon>
        <taxon>Agaricomycetes</taxon>
        <taxon>Agaricomycetidae</taxon>
        <taxon>Agaricales</taxon>
        <taxon>Marasmiineae</taxon>
        <taxon>Marasmiaceae</taxon>
        <taxon>Marasmius</taxon>
    </lineage>
</organism>
<dbReference type="Gene3D" id="3.80.10.10">
    <property type="entry name" value="Ribonuclease Inhibitor"/>
    <property type="match status" value="1"/>
</dbReference>
<dbReference type="Proteomes" id="UP001465976">
    <property type="component" value="Unassembled WGS sequence"/>
</dbReference>
<name>A0ABR3FN36_9AGAR</name>
<protein>
    <recommendedName>
        <fullName evidence="3">F-box domain-containing protein</fullName>
    </recommendedName>
</protein>
<accession>A0ABR3FN36</accession>
<dbReference type="InterPro" id="IPR032675">
    <property type="entry name" value="LRR_dom_sf"/>
</dbReference>
<comment type="caution">
    <text evidence="1">The sequence shown here is derived from an EMBL/GenBank/DDBJ whole genome shotgun (WGS) entry which is preliminary data.</text>
</comment>
<dbReference type="SUPFAM" id="SSF52047">
    <property type="entry name" value="RNI-like"/>
    <property type="match status" value="1"/>
</dbReference>
<evidence type="ECO:0000313" key="1">
    <source>
        <dbReference type="EMBL" id="KAL0576834.1"/>
    </source>
</evidence>
<gene>
    <name evidence="1" type="ORF">V5O48_005131</name>
</gene>
<proteinExistence type="predicted"/>